<dbReference type="AlphaFoldDB" id="A0A1X6XNS3"/>
<feature type="domain" description="Acyl-CoA dehydrogenase/oxidase C-terminal" evidence="7">
    <location>
        <begin position="229"/>
        <end position="353"/>
    </location>
</feature>
<dbReference type="Gene3D" id="1.10.540.10">
    <property type="entry name" value="Acyl-CoA dehydrogenase/oxidase, N-terminal domain"/>
    <property type="match status" value="1"/>
</dbReference>
<comment type="similarity">
    <text evidence="2 6">Belongs to the acyl-CoA dehydrogenase family.</text>
</comment>
<dbReference type="SUPFAM" id="SSF47203">
    <property type="entry name" value="Acyl-CoA dehydrogenase C-terminal domain-like"/>
    <property type="match status" value="1"/>
</dbReference>
<keyword evidence="5 6" id="KW-0560">Oxidoreductase</keyword>
<dbReference type="InterPro" id="IPR046373">
    <property type="entry name" value="Acyl-CoA_Oxase/DH_mid-dom_sf"/>
</dbReference>
<dbReference type="Gene3D" id="1.20.140.10">
    <property type="entry name" value="Butyryl-CoA Dehydrogenase, subunit A, domain 3"/>
    <property type="match status" value="1"/>
</dbReference>
<evidence type="ECO:0000259" key="8">
    <source>
        <dbReference type="Pfam" id="PF02770"/>
    </source>
</evidence>
<dbReference type="Gene3D" id="2.40.110.10">
    <property type="entry name" value="Butyryl-CoA Dehydrogenase, subunit A, domain 2"/>
    <property type="match status" value="1"/>
</dbReference>
<dbReference type="GO" id="GO:0050660">
    <property type="term" value="F:flavin adenine dinucleotide binding"/>
    <property type="evidence" value="ECO:0007669"/>
    <property type="project" value="InterPro"/>
</dbReference>
<dbReference type="InterPro" id="IPR037069">
    <property type="entry name" value="AcylCoA_DH/ox_N_sf"/>
</dbReference>
<gene>
    <name evidence="10" type="ORF">FM105_13580</name>
</gene>
<comment type="cofactor">
    <cofactor evidence="1 6">
        <name>FAD</name>
        <dbReference type="ChEBI" id="CHEBI:57692"/>
    </cofactor>
</comment>
<evidence type="ECO:0000256" key="1">
    <source>
        <dbReference type="ARBA" id="ARBA00001974"/>
    </source>
</evidence>
<dbReference type="InterPro" id="IPR036250">
    <property type="entry name" value="AcylCo_DH-like_C"/>
</dbReference>
<evidence type="ECO:0000256" key="5">
    <source>
        <dbReference type="ARBA" id="ARBA00023002"/>
    </source>
</evidence>
<dbReference type="SUPFAM" id="SSF56645">
    <property type="entry name" value="Acyl-CoA dehydrogenase NM domain-like"/>
    <property type="match status" value="1"/>
</dbReference>
<dbReference type="InterPro" id="IPR009100">
    <property type="entry name" value="AcylCoA_DH/oxidase_NM_dom_sf"/>
</dbReference>
<dbReference type="CDD" id="cd00567">
    <property type="entry name" value="ACAD"/>
    <property type="match status" value="1"/>
</dbReference>
<evidence type="ECO:0000313" key="10">
    <source>
        <dbReference type="EMBL" id="SLN00796.1"/>
    </source>
</evidence>
<feature type="domain" description="Acyl-CoA oxidase/dehydrogenase middle" evidence="8">
    <location>
        <begin position="122"/>
        <end position="208"/>
    </location>
</feature>
<keyword evidence="11" id="KW-1185">Reference proteome</keyword>
<protein>
    <submittedName>
        <fullName evidence="10">Acyl-CoA dehydrogenase family protein</fullName>
    </submittedName>
</protein>
<dbReference type="Proteomes" id="UP000196581">
    <property type="component" value="Unassembled WGS sequence"/>
</dbReference>
<evidence type="ECO:0000256" key="2">
    <source>
        <dbReference type="ARBA" id="ARBA00009347"/>
    </source>
</evidence>
<accession>A0A1X6XNS3</accession>
<evidence type="ECO:0000256" key="4">
    <source>
        <dbReference type="ARBA" id="ARBA00022827"/>
    </source>
</evidence>
<dbReference type="PANTHER" id="PTHR43884:SF20">
    <property type="entry name" value="ACYL-COA DEHYDROGENASE FADE28"/>
    <property type="match status" value="1"/>
</dbReference>
<dbReference type="InterPro" id="IPR009075">
    <property type="entry name" value="AcylCo_DH/oxidase_C"/>
</dbReference>
<evidence type="ECO:0000313" key="11">
    <source>
        <dbReference type="Proteomes" id="UP000196581"/>
    </source>
</evidence>
<dbReference type="Pfam" id="PF00441">
    <property type="entry name" value="Acyl-CoA_dh_1"/>
    <property type="match status" value="1"/>
</dbReference>
<name>A0A1X6XNS3_9MICO</name>
<dbReference type="Pfam" id="PF02771">
    <property type="entry name" value="Acyl-CoA_dh_N"/>
    <property type="match status" value="1"/>
</dbReference>
<organism evidence="10 11">
    <name type="scientific">Brevibacterium yomogidense</name>
    <dbReference type="NCBI Taxonomy" id="946573"/>
    <lineage>
        <taxon>Bacteria</taxon>
        <taxon>Bacillati</taxon>
        <taxon>Actinomycetota</taxon>
        <taxon>Actinomycetes</taxon>
        <taxon>Micrococcales</taxon>
        <taxon>Brevibacteriaceae</taxon>
        <taxon>Brevibacterium</taxon>
    </lineage>
</organism>
<keyword evidence="4 6" id="KW-0274">FAD</keyword>
<keyword evidence="3 6" id="KW-0285">Flavoprotein</keyword>
<evidence type="ECO:0000256" key="3">
    <source>
        <dbReference type="ARBA" id="ARBA00022630"/>
    </source>
</evidence>
<dbReference type="InterPro" id="IPR006091">
    <property type="entry name" value="Acyl-CoA_Oxase/DH_mid-dom"/>
</dbReference>
<feature type="domain" description="Acyl-CoA dehydrogenase/oxidase N-terminal" evidence="9">
    <location>
        <begin position="6"/>
        <end position="118"/>
    </location>
</feature>
<dbReference type="RefSeq" id="WP_087009055.1">
    <property type="nucleotide sequence ID" value="NZ_FWFF01000020.1"/>
</dbReference>
<evidence type="ECO:0000256" key="6">
    <source>
        <dbReference type="RuleBase" id="RU362125"/>
    </source>
</evidence>
<dbReference type="PANTHER" id="PTHR43884">
    <property type="entry name" value="ACYL-COA DEHYDROGENASE"/>
    <property type="match status" value="1"/>
</dbReference>
<proteinExistence type="inferred from homology"/>
<dbReference type="Pfam" id="PF02770">
    <property type="entry name" value="Acyl-CoA_dh_M"/>
    <property type="match status" value="1"/>
</dbReference>
<dbReference type="InterPro" id="IPR013786">
    <property type="entry name" value="AcylCoA_DH/ox_N"/>
</dbReference>
<sequence>MDLELTDEQRELKSTVARLLRTEYDAAAREEILRSEKGWSEEKWQTFAELGLLGLPFSEDYDGADMGFAEVAVVMEEFGRALVLEPYLSTVVLGGGLVDAAGTSEQKQDILTGLIEGEKLLAFAGYEPTSRYDLTAPSTTAADSGSGFAVSGEKSSVLGAADAHTFVVSAAVDGGVGLFLVDADAQGVTVEGRMQADGIRTGSVVFADAPATRLGAGDASAVIERVVDTANAALAAEAVGAMEASLTMTAEYLKTREQFGAPIGVNQVLQHRAADAYATLESAKSMALYAKLAITGEESADEGAGDSKSRHRDVLASKLIIDDASREISQESIQMHGGIGMTMEYPIGHYAKRLTVIPRTFDDVDTVSQELASLGGLIEPQAADLS</sequence>
<reference evidence="11" key="1">
    <citation type="submission" date="2017-02" db="EMBL/GenBank/DDBJ databases">
        <authorList>
            <person name="Dridi B."/>
        </authorList>
    </citation>
    <scope>NUCLEOTIDE SEQUENCE [LARGE SCALE GENOMIC DNA]</scope>
    <source>
        <strain evidence="11">B Co 03.10</strain>
    </source>
</reference>
<dbReference type="GO" id="GO:0003995">
    <property type="term" value="F:acyl-CoA dehydrogenase activity"/>
    <property type="evidence" value="ECO:0007669"/>
    <property type="project" value="TreeGrafter"/>
</dbReference>
<dbReference type="EMBL" id="FWFF01000020">
    <property type="protein sequence ID" value="SLN00796.1"/>
    <property type="molecule type" value="Genomic_DNA"/>
</dbReference>
<evidence type="ECO:0000259" key="9">
    <source>
        <dbReference type="Pfam" id="PF02771"/>
    </source>
</evidence>
<evidence type="ECO:0000259" key="7">
    <source>
        <dbReference type="Pfam" id="PF00441"/>
    </source>
</evidence>